<dbReference type="PROSITE" id="PS50234">
    <property type="entry name" value="VWFA"/>
    <property type="match status" value="1"/>
</dbReference>
<dbReference type="InterPro" id="IPR002035">
    <property type="entry name" value="VWF_A"/>
</dbReference>
<dbReference type="EMBL" id="JAZHOG010000009">
    <property type="protein sequence ID" value="MEJ8568751.1"/>
    <property type="molecule type" value="Genomic_DNA"/>
</dbReference>
<evidence type="ECO:0000259" key="2">
    <source>
        <dbReference type="PROSITE" id="PS50234"/>
    </source>
</evidence>
<comment type="caution">
    <text evidence="3">The sequence shown here is derived from an EMBL/GenBank/DDBJ whole genome shotgun (WGS) entry which is preliminary data.</text>
</comment>
<dbReference type="Pfam" id="PF00092">
    <property type="entry name" value="VWA"/>
    <property type="match status" value="1"/>
</dbReference>
<dbReference type="Proteomes" id="UP001359886">
    <property type="component" value="Unassembled WGS sequence"/>
</dbReference>
<dbReference type="InterPro" id="IPR036465">
    <property type="entry name" value="vWFA_dom_sf"/>
</dbReference>
<dbReference type="RefSeq" id="WP_354696073.1">
    <property type="nucleotide sequence ID" value="NZ_JAZHOG010000009.1"/>
</dbReference>
<evidence type="ECO:0000256" key="1">
    <source>
        <dbReference type="SAM" id="SignalP"/>
    </source>
</evidence>
<evidence type="ECO:0000313" key="4">
    <source>
        <dbReference type="Proteomes" id="UP001359886"/>
    </source>
</evidence>
<reference evidence="3 4" key="1">
    <citation type="submission" date="2024-02" db="EMBL/GenBank/DDBJ databases">
        <title>A novel Wenzhouxiangellaceae bacterium, isolated from coastal sediments.</title>
        <authorList>
            <person name="Du Z.-J."/>
            <person name="Ye Y.-Q."/>
            <person name="Zhang X.-Y."/>
        </authorList>
    </citation>
    <scope>NUCLEOTIDE SEQUENCE [LARGE SCALE GENOMIC DNA]</scope>
    <source>
        <strain evidence="3 4">CH-27</strain>
    </source>
</reference>
<keyword evidence="4" id="KW-1185">Reference proteome</keyword>
<name>A0AAW9RML2_9GAMM</name>
<accession>A0AAW9RML2</accession>
<dbReference type="Gene3D" id="3.40.50.410">
    <property type="entry name" value="von Willebrand factor, type A domain"/>
    <property type="match status" value="1"/>
</dbReference>
<proteinExistence type="predicted"/>
<dbReference type="SMART" id="SM00327">
    <property type="entry name" value="VWA"/>
    <property type="match status" value="1"/>
</dbReference>
<protein>
    <submittedName>
        <fullName evidence="3">VWA domain-containing protein</fullName>
    </submittedName>
</protein>
<feature type="signal peptide" evidence="1">
    <location>
        <begin position="1"/>
        <end position="19"/>
    </location>
</feature>
<dbReference type="AlphaFoldDB" id="A0AAW9RML2"/>
<organism evidence="3 4">
    <name type="scientific">Elongatibacter sediminis</name>
    <dbReference type="NCBI Taxonomy" id="3119006"/>
    <lineage>
        <taxon>Bacteria</taxon>
        <taxon>Pseudomonadati</taxon>
        <taxon>Pseudomonadota</taxon>
        <taxon>Gammaproteobacteria</taxon>
        <taxon>Chromatiales</taxon>
        <taxon>Wenzhouxiangellaceae</taxon>
        <taxon>Elongatibacter</taxon>
    </lineage>
</organism>
<feature type="chain" id="PRO_5043342560" evidence="1">
    <location>
        <begin position="20"/>
        <end position="645"/>
    </location>
</feature>
<dbReference type="SUPFAM" id="SSF53300">
    <property type="entry name" value="vWA-like"/>
    <property type="match status" value="1"/>
</dbReference>
<feature type="domain" description="VWFA" evidence="2">
    <location>
        <begin position="404"/>
        <end position="587"/>
    </location>
</feature>
<keyword evidence="1" id="KW-0732">Signal</keyword>
<sequence>MVKLTLIGMFCLYSATAWAQTGSLEAPATADIGSDIQVNWTGPRYTYDSIYVADPAAPDSAAALATATSILSNKGAVQVRVPDTPGHYELRYYGSREKAVLGRRAIEIVDVPASLEAADSAGIGQQIAVSWTGPGTTYDRIELHTRGAADDAKAMVGHSITGRVTPINLVVPETPGDYEIRYVTVQSGRVLARRPVTVTETAATLDAPDQVELGEEIQIAWTGPGNSYDRIELHPVGAAEDAKPVRSASLLHKSPVSFKMPEQPGDYELRYALRQTDRVIATEPVTVGAVETSLDAPERATADTTLHVGWVGPGNNYDTIGLWEPDAADSAEAVAGSAILNERNPLPIELPDVEGEYELRYRTAQTKQVLARKAIVIEPAGRLAVMFDREGEEVTGGHADGTGAVELILDASGSMLQRDSNNKRRIEIAREVLDEFVRNYLQEDQPFAMRVFGHKEADKCRTDLEVPLGPIDPQAAAQIIAGVNAKNLAKTPIADSLAQVPSDLAGASGPKTVILITDGEETCDGDPSRVIEILRGQGLDVQISIVGFAIDDADLKATFESWAQLGGGSYFDADSAEELSRSLRTVISGPFKVFDAQDQVAGQGVIGGADIVLPAGTYRIETVGASPEVIENVEIKPGELTRVSF</sequence>
<gene>
    <name evidence="3" type="ORF">V3330_14045</name>
</gene>
<evidence type="ECO:0000313" key="3">
    <source>
        <dbReference type="EMBL" id="MEJ8568751.1"/>
    </source>
</evidence>